<dbReference type="EMBL" id="BMJS01000005">
    <property type="protein sequence ID" value="GGF93187.1"/>
    <property type="molecule type" value="Genomic_DNA"/>
</dbReference>
<sequence>MKKILTTIVILASVNCVFANTHDAIAQALKAKNVHIEYTKVTGKCDNGNQCSVEEMNITTTQHASSIVDHNNNATITESEDNAYLSQF</sequence>
<reference evidence="2" key="1">
    <citation type="journal article" date="2014" name="Int. J. Syst. Evol. Microbiol.">
        <title>Complete genome sequence of Corynebacterium casei LMG S-19264T (=DSM 44701T), isolated from a smear-ripened cheese.</title>
        <authorList>
            <consortium name="US DOE Joint Genome Institute (JGI-PGF)"/>
            <person name="Walter F."/>
            <person name="Albersmeier A."/>
            <person name="Kalinowski J."/>
            <person name="Ruckert C."/>
        </authorList>
    </citation>
    <scope>NUCLEOTIDE SEQUENCE</scope>
    <source>
        <strain evidence="2">CGMCC 1.15758</strain>
    </source>
</reference>
<dbReference type="Proteomes" id="UP000636949">
    <property type="component" value="Unassembled WGS sequence"/>
</dbReference>
<feature type="signal peptide" evidence="1">
    <location>
        <begin position="1"/>
        <end position="19"/>
    </location>
</feature>
<evidence type="ECO:0000313" key="2">
    <source>
        <dbReference type="EMBL" id="GGF93187.1"/>
    </source>
</evidence>
<proteinExistence type="predicted"/>
<gene>
    <name evidence="2" type="ORF">GCM10010995_07890</name>
</gene>
<dbReference type="RefSeq" id="WP_117002151.1">
    <property type="nucleotide sequence ID" value="NZ_BMJS01000005.1"/>
</dbReference>
<organism evidence="2 3">
    <name type="scientific">Cysteiniphilum litorale</name>
    <dbReference type="NCBI Taxonomy" id="2056700"/>
    <lineage>
        <taxon>Bacteria</taxon>
        <taxon>Pseudomonadati</taxon>
        <taxon>Pseudomonadota</taxon>
        <taxon>Gammaproteobacteria</taxon>
        <taxon>Thiotrichales</taxon>
        <taxon>Fastidiosibacteraceae</taxon>
        <taxon>Cysteiniphilum</taxon>
    </lineage>
</organism>
<reference evidence="2" key="2">
    <citation type="submission" date="2020-09" db="EMBL/GenBank/DDBJ databases">
        <authorList>
            <person name="Sun Q."/>
            <person name="Zhou Y."/>
        </authorList>
    </citation>
    <scope>NUCLEOTIDE SEQUENCE</scope>
    <source>
        <strain evidence="2">CGMCC 1.15758</strain>
    </source>
</reference>
<evidence type="ECO:0000256" key="1">
    <source>
        <dbReference type="SAM" id="SignalP"/>
    </source>
</evidence>
<keyword evidence="3" id="KW-1185">Reference proteome</keyword>
<evidence type="ECO:0008006" key="4">
    <source>
        <dbReference type="Google" id="ProtNLM"/>
    </source>
</evidence>
<keyword evidence="1" id="KW-0732">Signal</keyword>
<comment type="caution">
    <text evidence="2">The sequence shown here is derived from an EMBL/GenBank/DDBJ whole genome shotgun (WGS) entry which is preliminary data.</text>
</comment>
<dbReference type="AlphaFoldDB" id="A0A8J3E8G3"/>
<name>A0A8J3E8G3_9GAMM</name>
<protein>
    <recommendedName>
        <fullName evidence="4">Secreted protein</fullName>
    </recommendedName>
</protein>
<evidence type="ECO:0000313" key="3">
    <source>
        <dbReference type="Proteomes" id="UP000636949"/>
    </source>
</evidence>
<feature type="chain" id="PRO_5035224660" description="Secreted protein" evidence="1">
    <location>
        <begin position="20"/>
        <end position="88"/>
    </location>
</feature>
<accession>A0A8J3E8G3</accession>